<dbReference type="EMBL" id="JABBPN010000032">
    <property type="protein sequence ID" value="NMO98194.1"/>
    <property type="molecule type" value="Genomic_DNA"/>
</dbReference>
<feature type="transmembrane region" description="Helical" evidence="1">
    <location>
        <begin position="20"/>
        <end position="39"/>
    </location>
</feature>
<organism evidence="2 3">
    <name type="scientific">Paenibacillus lemnae</name>
    <dbReference type="NCBI Taxonomy" id="1330551"/>
    <lineage>
        <taxon>Bacteria</taxon>
        <taxon>Bacillati</taxon>
        <taxon>Bacillota</taxon>
        <taxon>Bacilli</taxon>
        <taxon>Bacillales</taxon>
        <taxon>Paenibacillaceae</taxon>
        <taxon>Paenibacillus</taxon>
    </lineage>
</organism>
<comment type="caution">
    <text evidence="2">The sequence shown here is derived from an EMBL/GenBank/DDBJ whole genome shotgun (WGS) entry which is preliminary data.</text>
</comment>
<dbReference type="Proteomes" id="UP000565468">
    <property type="component" value="Unassembled WGS sequence"/>
</dbReference>
<feature type="transmembrane region" description="Helical" evidence="1">
    <location>
        <begin position="51"/>
        <end position="69"/>
    </location>
</feature>
<dbReference type="RefSeq" id="WP_169506965.1">
    <property type="nucleotide sequence ID" value="NZ_JABBPN010000032.1"/>
</dbReference>
<keyword evidence="1" id="KW-1133">Transmembrane helix</keyword>
<dbReference type="AlphaFoldDB" id="A0A848MFJ5"/>
<gene>
    <name evidence="2" type="ORF">HII30_20805</name>
</gene>
<sequence length="98" mass="11071">MINDKPWYTELFQLNQTGFLVLSFMIIISIIVGILVLILKSIIGRISSKKIMLFGGELILLGYIFTTIADFQLRFPSLSFITILLGVIISIYGLIKED</sequence>
<feature type="transmembrane region" description="Helical" evidence="1">
    <location>
        <begin position="75"/>
        <end position="95"/>
    </location>
</feature>
<evidence type="ECO:0000313" key="3">
    <source>
        <dbReference type="Proteomes" id="UP000565468"/>
    </source>
</evidence>
<evidence type="ECO:0000313" key="2">
    <source>
        <dbReference type="EMBL" id="NMO98194.1"/>
    </source>
</evidence>
<keyword evidence="3" id="KW-1185">Reference proteome</keyword>
<keyword evidence="1" id="KW-0812">Transmembrane</keyword>
<reference evidence="2 3" key="1">
    <citation type="submission" date="2020-04" db="EMBL/GenBank/DDBJ databases">
        <title>Paenibacillus algicola sp. nov., a novel marine bacterium producing alginate lyase.</title>
        <authorList>
            <person name="Huang H."/>
        </authorList>
    </citation>
    <scope>NUCLEOTIDE SEQUENCE [LARGE SCALE GENOMIC DNA]</scope>
    <source>
        <strain evidence="2 3">L7-75</strain>
    </source>
</reference>
<accession>A0A848MFJ5</accession>
<keyword evidence="1" id="KW-0472">Membrane</keyword>
<evidence type="ECO:0000256" key="1">
    <source>
        <dbReference type="SAM" id="Phobius"/>
    </source>
</evidence>
<name>A0A848MFJ5_PAELE</name>
<protein>
    <submittedName>
        <fullName evidence="2">Uncharacterized protein</fullName>
    </submittedName>
</protein>
<proteinExistence type="predicted"/>